<accession>A0A0P9F3W7</accession>
<evidence type="ECO:0000259" key="2">
    <source>
        <dbReference type="Pfam" id="PF01243"/>
    </source>
</evidence>
<evidence type="ECO:0000256" key="1">
    <source>
        <dbReference type="ARBA" id="ARBA00023002"/>
    </source>
</evidence>
<gene>
    <name evidence="3" type="ORF">SE17_22640</name>
</gene>
<dbReference type="InterPro" id="IPR011576">
    <property type="entry name" value="Pyridox_Oxase_N"/>
</dbReference>
<proteinExistence type="predicted"/>
<dbReference type="InterPro" id="IPR052019">
    <property type="entry name" value="F420H2_bilvrd_red/Heme_oxyg"/>
</dbReference>
<comment type="caution">
    <text evidence="3">The sequence shown here is derived from an EMBL/GenBank/DDBJ whole genome shotgun (WGS) entry which is preliminary data.</text>
</comment>
<dbReference type="PANTHER" id="PTHR35176">
    <property type="entry name" value="HEME OXYGENASE HI_0854-RELATED"/>
    <property type="match status" value="1"/>
</dbReference>
<dbReference type="Gene3D" id="2.30.110.10">
    <property type="entry name" value="Electron Transport, Fmn-binding Protein, Chain A"/>
    <property type="match status" value="1"/>
</dbReference>
<dbReference type="Proteomes" id="UP000050509">
    <property type="component" value="Unassembled WGS sequence"/>
</dbReference>
<evidence type="ECO:0000313" key="3">
    <source>
        <dbReference type="EMBL" id="KPV51186.1"/>
    </source>
</evidence>
<dbReference type="SUPFAM" id="SSF50475">
    <property type="entry name" value="FMN-binding split barrel"/>
    <property type="match status" value="1"/>
</dbReference>
<organism evidence="3 4">
    <name type="scientific">Kouleothrix aurantiaca</name>
    <dbReference type="NCBI Taxonomy" id="186479"/>
    <lineage>
        <taxon>Bacteria</taxon>
        <taxon>Bacillati</taxon>
        <taxon>Chloroflexota</taxon>
        <taxon>Chloroflexia</taxon>
        <taxon>Chloroflexales</taxon>
        <taxon>Roseiflexineae</taxon>
        <taxon>Roseiflexaceae</taxon>
        <taxon>Kouleothrix</taxon>
    </lineage>
</organism>
<dbReference type="PANTHER" id="PTHR35176:SF6">
    <property type="entry name" value="HEME OXYGENASE HI_0854-RELATED"/>
    <property type="match status" value="1"/>
</dbReference>
<evidence type="ECO:0000313" key="4">
    <source>
        <dbReference type="Proteomes" id="UP000050509"/>
    </source>
</evidence>
<dbReference type="GO" id="GO:0016627">
    <property type="term" value="F:oxidoreductase activity, acting on the CH-CH group of donors"/>
    <property type="evidence" value="ECO:0007669"/>
    <property type="project" value="TreeGrafter"/>
</dbReference>
<keyword evidence="1" id="KW-0560">Oxidoreductase</keyword>
<feature type="domain" description="Pyridoxamine 5'-phosphate oxidase N-terminal" evidence="2">
    <location>
        <begin position="10"/>
        <end position="101"/>
    </location>
</feature>
<sequence>MNVAKFAQIQAEFLARITQAVYCTMATVDHRNRPRSRIMHPIWEGPTGWIISWPESHKARHLARNPAVSLAYLPETARPVYVDGTAEWVQSAAEKQRIWDLHAATPPPLGFDPQPHYGSIDDRYFGVLRVTPWRIELANLGGEPLIWRAET</sequence>
<dbReference type="Pfam" id="PF01243">
    <property type="entry name" value="PNPOx_N"/>
    <property type="match status" value="1"/>
</dbReference>
<keyword evidence="4" id="KW-1185">Reference proteome</keyword>
<name>A0A0P9F3W7_9CHLR</name>
<dbReference type="InterPro" id="IPR012349">
    <property type="entry name" value="Split_barrel_FMN-bd"/>
</dbReference>
<dbReference type="GO" id="GO:0005829">
    <property type="term" value="C:cytosol"/>
    <property type="evidence" value="ECO:0007669"/>
    <property type="project" value="TreeGrafter"/>
</dbReference>
<dbReference type="AlphaFoldDB" id="A0A0P9F3W7"/>
<protein>
    <recommendedName>
        <fullName evidence="2">Pyridoxamine 5'-phosphate oxidase N-terminal domain-containing protein</fullName>
    </recommendedName>
</protein>
<dbReference type="EMBL" id="LJCR01001028">
    <property type="protein sequence ID" value="KPV51186.1"/>
    <property type="molecule type" value="Genomic_DNA"/>
</dbReference>
<dbReference type="GO" id="GO:0070967">
    <property type="term" value="F:coenzyme F420 binding"/>
    <property type="evidence" value="ECO:0007669"/>
    <property type="project" value="TreeGrafter"/>
</dbReference>
<reference evidence="3 4" key="1">
    <citation type="submission" date="2015-09" db="EMBL/GenBank/DDBJ databases">
        <title>Draft genome sequence of Kouleothrix aurantiaca JCM 19913.</title>
        <authorList>
            <person name="Hemp J."/>
        </authorList>
    </citation>
    <scope>NUCLEOTIDE SEQUENCE [LARGE SCALE GENOMIC DNA]</scope>
    <source>
        <strain evidence="3 4">COM-B</strain>
    </source>
</reference>